<keyword evidence="1" id="KW-1133">Transmembrane helix</keyword>
<keyword evidence="1" id="KW-0812">Transmembrane</keyword>
<keyword evidence="3" id="KW-1185">Reference proteome</keyword>
<evidence type="ECO:0000313" key="3">
    <source>
        <dbReference type="Proteomes" id="UP001183585"/>
    </source>
</evidence>
<feature type="transmembrane region" description="Helical" evidence="1">
    <location>
        <begin position="106"/>
        <end position="127"/>
    </location>
</feature>
<sequence length="267" mass="27856">MNADTSRLVKGLGRAFGGALLFALPLFMTMEIWRLAAGMDRWRLLLLYLLTIVLAFTMERHLGLRQGEPDSPLASVVDTAIALTAGIAAAAVVLSIFAVLEPVAAWGEAVAVVALAALPATIGASFARSQLGLDSTGRASEGYRQELFLMTAGATVFAANVAPTEEVVLLAGAMEPGHALGLIALELVVMHAFVYAVEFKGGATSHDFARVLLPYTVVGYVIACAVSAYLLWSFGRFDGTALGPALIETLVLALPATIGAAAARLIV</sequence>
<dbReference type="InterPro" id="IPR013416">
    <property type="entry name" value="CHP02587_IM"/>
</dbReference>
<gene>
    <name evidence="2" type="ORF">J2S48_000309</name>
</gene>
<dbReference type="EMBL" id="JAVDYE010000001">
    <property type="protein sequence ID" value="MDR7380794.1"/>
    <property type="molecule type" value="Genomic_DNA"/>
</dbReference>
<dbReference type="RefSeq" id="WP_274992313.1">
    <property type="nucleotide sequence ID" value="NZ_JAJQQP010000002.1"/>
</dbReference>
<evidence type="ECO:0000256" key="1">
    <source>
        <dbReference type="SAM" id="Phobius"/>
    </source>
</evidence>
<reference evidence="2 3" key="1">
    <citation type="submission" date="2023-07" db="EMBL/GenBank/DDBJ databases">
        <title>Sequencing the genomes of 1000 actinobacteria strains.</title>
        <authorList>
            <person name="Klenk H.-P."/>
        </authorList>
    </citation>
    <scope>NUCLEOTIDE SEQUENCE [LARGE SCALE GENOMIC DNA]</scope>
    <source>
        <strain evidence="2 3">DSM 45554</strain>
    </source>
</reference>
<feature type="transmembrane region" description="Helical" evidence="1">
    <location>
        <begin position="179"/>
        <end position="199"/>
    </location>
</feature>
<keyword evidence="1" id="KW-0472">Membrane</keyword>
<proteinExistence type="predicted"/>
<comment type="caution">
    <text evidence="2">The sequence shown here is derived from an EMBL/GenBank/DDBJ whole genome shotgun (WGS) entry which is preliminary data.</text>
</comment>
<feature type="transmembrane region" description="Helical" evidence="1">
    <location>
        <begin position="42"/>
        <end position="58"/>
    </location>
</feature>
<feature type="transmembrane region" description="Helical" evidence="1">
    <location>
        <begin position="244"/>
        <end position="266"/>
    </location>
</feature>
<feature type="transmembrane region" description="Helical" evidence="1">
    <location>
        <begin position="12"/>
        <end position="30"/>
    </location>
</feature>
<feature type="transmembrane region" description="Helical" evidence="1">
    <location>
        <begin position="211"/>
        <end position="232"/>
    </location>
</feature>
<evidence type="ECO:0000313" key="2">
    <source>
        <dbReference type="EMBL" id="MDR7380794.1"/>
    </source>
</evidence>
<name>A0ABU2CHK3_9MICO</name>
<dbReference type="NCBIfam" id="TIGR02587">
    <property type="entry name" value="TIGR02587 family membrane protein"/>
    <property type="match status" value="1"/>
</dbReference>
<dbReference type="InterPro" id="IPR024464">
    <property type="entry name" value="DUF2391"/>
</dbReference>
<dbReference type="Proteomes" id="UP001183585">
    <property type="component" value="Unassembled WGS sequence"/>
</dbReference>
<organism evidence="2 3">
    <name type="scientific">Promicromonospora iranensis</name>
    <dbReference type="NCBI Taxonomy" id="1105144"/>
    <lineage>
        <taxon>Bacteria</taxon>
        <taxon>Bacillati</taxon>
        <taxon>Actinomycetota</taxon>
        <taxon>Actinomycetes</taxon>
        <taxon>Micrococcales</taxon>
        <taxon>Promicromonosporaceae</taxon>
        <taxon>Promicromonospora</taxon>
    </lineage>
</organism>
<feature type="transmembrane region" description="Helical" evidence="1">
    <location>
        <begin position="79"/>
        <end position="100"/>
    </location>
</feature>
<protein>
    <submittedName>
        <fullName evidence="2">Integral membrane protein (TIGR02587 family)</fullName>
    </submittedName>
</protein>
<accession>A0ABU2CHK3</accession>
<dbReference type="Pfam" id="PF09622">
    <property type="entry name" value="DUF2391"/>
    <property type="match status" value="1"/>
</dbReference>